<evidence type="ECO:0000256" key="2">
    <source>
        <dbReference type="SAM" id="SignalP"/>
    </source>
</evidence>
<dbReference type="EMBL" id="JADKIO010000006">
    <property type="protein sequence ID" value="MBK9796440.1"/>
    <property type="molecule type" value="Genomic_DNA"/>
</dbReference>
<sequence>MRIALSILLLALPLAAAKKPTPAQLQAQVKRLTEERDDLKQRLAATEALQQEVGNARKARDLARSEGEAARKELEQLRATLKENQGGGDAILKELQDAKQAVQEAKAETGRLRAQNESFQSKASAVPVEGDLVILGEEVQAARPINLNRVTPHIKASSLFAGRPKGVVVVNVLISEKGDVLASRLLQGLPGVSPEAREAGEACVEAAKHLVFDPATSKDGKTRFKVWQGVGFYLD</sequence>
<protein>
    <recommendedName>
        <fullName evidence="5">TonB C-terminal domain-containing protein</fullName>
    </recommendedName>
</protein>
<evidence type="ECO:0008006" key="5">
    <source>
        <dbReference type="Google" id="ProtNLM"/>
    </source>
</evidence>
<proteinExistence type="predicted"/>
<gene>
    <name evidence="3" type="ORF">IPP58_08060</name>
</gene>
<organism evidence="3 4">
    <name type="scientific">Candidatus Geothrix skivensis</name>
    <dbReference type="NCBI Taxonomy" id="2954439"/>
    <lineage>
        <taxon>Bacteria</taxon>
        <taxon>Pseudomonadati</taxon>
        <taxon>Acidobacteriota</taxon>
        <taxon>Holophagae</taxon>
        <taxon>Holophagales</taxon>
        <taxon>Holophagaceae</taxon>
        <taxon>Geothrix</taxon>
    </lineage>
</organism>
<keyword evidence="2" id="KW-0732">Signal</keyword>
<name>A0A9D7SGV3_9BACT</name>
<evidence type="ECO:0000313" key="4">
    <source>
        <dbReference type="Proteomes" id="UP000886657"/>
    </source>
</evidence>
<feature type="signal peptide" evidence="2">
    <location>
        <begin position="1"/>
        <end position="16"/>
    </location>
</feature>
<evidence type="ECO:0000256" key="1">
    <source>
        <dbReference type="SAM" id="Coils"/>
    </source>
</evidence>
<accession>A0A9D7SGV3</accession>
<reference evidence="3" key="1">
    <citation type="submission" date="2020-10" db="EMBL/GenBank/DDBJ databases">
        <title>Connecting structure to function with the recovery of over 1000 high-quality activated sludge metagenome-assembled genomes encoding full-length rRNA genes using long-read sequencing.</title>
        <authorList>
            <person name="Singleton C.M."/>
            <person name="Petriglieri F."/>
            <person name="Kristensen J.M."/>
            <person name="Kirkegaard R.H."/>
            <person name="Michaelsen T.Y."/>
            <person name="Andersen M.H."/>
            <person name="Karst S.M."/>
            <person name="Dueholm M.S."/>
            <person name="Nielsen P.H."/>
            <person name="Albertsen M."/>
        </authorList>
    </citation>
    <scope>NUCLEOTIDE SEQUENCE</scope>
    <source>
        <strain evidence="3">Skiv_18-Q3-R9-52_MAXAC.067</strain>
    </source>
</reference>
<comment type="caution">
    <text evidence="3">The sequence shown here is derived from an EMBL/GenBank/DDBJ whole genome shotgun (WGS) entry which is preliminary data.</text>
</comment>
<dbReference type="AlphaFoldDB" id="A0A9D7SGV3"/>
<evidence type="ECO:0000313" key="3">
    <source>
        <dbReference type="EMBL" id="MBK9796440.1"/>
    </source>
</evidence>
<keyword evidence="1" id="KW-0175">Coiled coil</keyword>
<feature type="coiled-coil region" evidence="1">
    <location>
        <begin position="22"/>
        <end position="122"/>
    </location>
</feature>
<feature type="chain" id="PRO_5038899028" description="TonB C-terminal domain-containing protein" evidence="2">
    <location>
        <begin position="17"/>
        <end position="235"/>
    </location>
</feature>
<dbReference type="Proteomes" id="UP000886657">
    <property type="component" value="Unassembled WGS sequence"/>
</dbReference>